<dbReference type="SMART" id="SM01118">
    <property type="entry name" value="CYTH"/>
    <property type="match status" value="1"/>
</dbReference>
<dbReference type="PANTHER" id="PTHR40114">
    <property type="entry name" value="SLR0698 PROTEIN"/>
    <property type="match status" value="1"/>
</dbReference>
<sequence length="158" mass="18258">MIEIERKFLVQSDVFKDQAFKSTRIVQGFLNTHKKRTVRVRLKGDDGFLTIKGESSSSGLSRFEWEKSIPKEEAEQLLQLCEEGVIDKIRYEVKVDGHIFEVDEFFGDNKGLIVAEVELNSETEQFTKPSWLGQEVTGDVRYYNSQLSNNPFITWDKA</sequence>
<dbReference type="Pfam" id="PF01928">
    <property type="entry name" value="CYTH"/>
    <property type="match status" value="1"/>
</dbReference>
<protein>
    <submittedName>
        <fullName evidence="2">CYTH domain-containing protein</fullName>
    </submittedName>
</protein>
<evidence type="ECO:0000313" key="2">
    <source>
        <dbReference type="EMBL" id="SFI56984.1"/>
    </source>
</evidence>
<dbReference type="RefSeq" id="WP_090836875.1">
    <property type="nucleotide sequence ID" value="NZ_FORM01000001.1"/>
</dbReference>
<evidence type="ECO:0000313" key="3">
    <source>
        <dbReference type="Proteomes" id="UP000199559"/>
    </source>
</evidence>
<name>A0A1I3J9P5_9FLAO</name>
<proteinExistence type="predicted"/>
<dbReference type="AlphaFoldDB" id="A0A1I3J9P5"/>
<dbReference type="Gene3D" id="2.40.320.10">
    <property type="entry name" value="Hypothetical Protein Pfu-838710-001"/>
    <property type="match status" value="1"/>
</dbReference>
<dbReference type="SUPFAM" id="SSF55154">
    <property type="entry name" value="CYTH-like phosphatases"/>
    <property type="match status" value="1"/>
</dbReference>
<accession>A0A1I3J9P5</accession>
<dbReference type="PANTHER" id="PTHR40114:SF1">
    <property type="entry name" value="SLR0698 PROTEIN"/>
    <property type="match status" value="1"/>
</dbReference>
<gene>
    <name evidence="2" type="ORF">SAMN05443431_101316</name>
</gene>
<dbReference type="EMBL" id="FORM01000001">
    <property type="protein sequence ID" value="SFI56984.1"/>
    <property type="molecule type" value="Genomic_DNA"/>
</dbReference>
<dbReference type="CDD" id="cd07891">
    <property type="entry name" value="CYTH-like_CthTTM-like_1"/>
    <property type="match status" value="1"/>
</dbReference>
<dbReference type="InterPro" id="IPR012042">
    <property type="entry name" value="NeuTTM/CthTTM-like"/>
</dbReference>
<dbReference type="PIRSF" id="PIRSF016487">
    <property type="entry name" value="CYTH_UCP016487"/>
    <property type="match status" value="1"/>
</dbReference>
<evidence type="ECO:0000259" key="1">
    <source>
        <dbReference type="PROSITE" id="PS51707"/>
    </source>
</evidence>
<dbReference type="PROSITE" id="PS51707">
    <property type="entry name" value="CYTH"/>
    <property type="match status" value="1"/>
</dbReference>
<feature type="domain" description="CYTH" evidence="1">
    <location>
        <begin position="1"/>
        <end position="149"/>
    </location>
</feature>
<dbReference type="InterPro" id="IPR033469">
    <property type="entry name" value="CYTH-like_dom_sf"/>
</dbReference>
<dbReference type="InterPro" id="IPR023577">
    <property type="entry name" value="CYTH_domain"/>
</dbReference>
<dbReference type="STRING" id="1144750.SAMN05443431_101316"/>
<organism evidence="2 3">
    <name type="scientific">Olleya namhaensis</name>
    <dbReference type="NCBI Taxonomy" id="1144750"/>
    <lineage>
        <taxon>Bacteria</taxon>
        <taxon>Pseudomonadati</taxon>
        <taxon>Bacteroidota</taxon>
        <taxon>Flavobacteriia</taxon>
        <taxon>Flavobacteriales</taxon>
        <taxon>Flavobacteriaceae</taxon>
    </lineage>
</organism>
<reference evidence="3" key="1">
    <citation type="submission" date="2016-10" db="EMBL/GenBank/DDBJ databases">
        <authorList>
            <person name="Varghese N."/>
            <person name="Submissions S."/>
        </authorList>
    </citation>
    <scope>NUCLEOTIDE SEQUENCE [LARGE SCALE GENOMIC DNA]</scope>
    <source>
        <strain evidence="3">DSM 28881</strain>
    </source>
</reference>
<keyword evidence="3" id="KW-1185">Reference proteome</keyword>
<dbReference type="Proteomes" id="UP000199559">
    <property type="component" value="Unassembled WGS sequence"/>
</dbReference>